<keyword evidence="1" id="KW-1133">Transmembrane helix</keyword>
<dbReference type="RefSeq" id="WP_366922073.1">
    <property type="nucleotide sequence ID" value="NZ_CP121694.1"/>
</dbReference>
<accession>A0AAU0UR16</accession>
<sequence length="99" mass="11109">MWMLPVILMILAGVFGFSLVIYYFLYETKLELKWRWLGGVVGGSVSAVVCAIASFILLWPPRSNAVLLLVGFVVVGQVYTFIDPKKLRDEQNDNKGEVV</sequence>
<keyword evidence="1" id="KW-0472">Membrane</keyword>
<feature type="transmembrane region" description="Helical" evidence="1">
    <location>
        <begin position="65"/>
        <end position="82"/>
    </location>
</feature>
<evidence type="ECO:0000256" key="1">
    <source>
        <dbReference type="SAM" id="Phobius"/>
    </source>
</evidence>
<keyword evidence="1" id="KW-0812">Transmembrane</keyword>
<feature type="transmembrane region" description="Helical" evidence="1">
    <location>
        <begin position="6"/>
        <end position="25"/>
    </location>
</feature>
<dbReference type="KEGG" id="dbc:MFMK1_002504"/>
<reference evidence="2 3" key="1">
    <citation type="submission" date="2023-04" db="EMBL/GenBank/DDBJ databases">
        <authorList>
            <person name="Hsu D."/>
        </authorList>
    </citation>
    <scope>NUCLEOTIDE SEQUENCE [LARGE SCALE GENOMIC DNA]</scope>
    <source>
        <strain evidence="2 3">MK1</strain>
    </source>
</reference>
<feature type="transmembrane region" description="Helical" evidence="1">
    <location>
        <begin position="37"/>
        <end position="59"/>
    </location>
</feature>
<dbReference type="EMBL" id="CP121694">
    <property type="protein sequence ID" value="WRO22666.1"/>
    <property type="molecule type" value="Genomic_DNA"/>
</dbReference>
<keyword evidence="3" id="KW-1185">Reference proteome</keyword>
<evidence type="ECO:0000313" key="2">
    <source>
        <dbReference type="EMBL" id="WRO22666.1"/>
    </source>
</evidence>
<gene>
    <name evidence="2" type="ORF">MFMK1_002504</name>
</gene>
<dbReference type="Proteomes" id="UP001329915">
    <property type="component" value="Chromosome"/>
</dbReference>
<name>A0AAU0UR16_9FIRM</name>
<organism evidence="2 3">
    <name type="scientific">Metallumcola ferriviriculae</name>
    <dbReference type="NCBI Taxonomy" id="3039180"/>
    <lineage>
        <taxon>Bacteria</taxon>
        <taxon>Bacillati</taxon>
        <taxon>Bacillota</taxon>
        <taxon>Clostridia</taxon>
        <taxon>Neomoorellales</taxon>
        <taxon>Desulfitibacteraceae</taxon>
        <taxon>Metallumcola</taxon>
    </lineage>
</organism>
<proteinExistence type="predicted"/>
<dbReference type="AlphaFoldDB" id="A0AAU0UR16"/>
<protein>
    <submittedName>
        <fullName evidence="2">Uncharacterized protein</fullName>
    </submittedName>
</protein>
<evidence type="ECO:0000313" key="3">
    <source>
        <dbReference type="Proteomes" id="UP001329915"/>
    </source>
</evidence>